<keyword evidence="8 9" id="KW-0378">Hydrolase</keyword>
<keyword evidence="6 9" id="KW-0479">Metal-binding</keyword>
<dbReference type="HAMAP" id="MF_01853">
    <property type="entry name" value="PelO"/>
    <property type="match status" value="1"/>
</dbReference>
<dbReference type="PANTHER" id="PTHR10853">
    <property type="entry name" value="PELOTA"/>
    <property type="match status" value="1"/>
</dbReference>
<dbReference type="SUPFAM" id="SSF53137">
    <property type="entry name" value="Translational machinery components"/>
    <property type="match status" value="1"/>
</dbReference>
<evidence type="ECO:0000256" key="4">
    <source>
        <dbReference type="ARBA" id="ARBA00022490"/>
    </source>
</evidence>
<dbReference type="NCBIfam" id="TIGR00111">
    <property type="entry name" value="pelota"/>
    <property type="match status" value="1"/>
</dbReference>
<evidence type="ECO:0000256" key="9">
    <source>
        <dbReference type="HAMAP-Rule" id="MF_01853"/>
    </source>
</evidence>
<dbReference type="Pfam" id="PF03465">
    <property type="entry name" value="eRF1_3"/>
    <property type="match status" value="1"/>
</dbReference>
<dbReference type="InterPro" id="IPR005142">
    <property type="entry name" value="eRF1_3"/>
</dbReference>
<comment type="similarity">
    <text evidence="3 9">Belongs to the eukaryotic release factor 1 family. Pelota subfamily.</text>
</comment>
<comment type="caution">
    <text evidence="11">The sequence shown here is derived from an EMBL/GenBank/DDBJ whole genome shotgun (WGS) entry which is preliminary data.</text>
</comment>
<dbReference type="InterPro" id="IPR023521">
    <property type="entry name" value="Pelota_arc"/>
</dbReference>
<evidence type="ECO:0000313" key="12">
    <source>
        <dbReference type="Proteomes" id="UP000183403"/>
    </source>
</evidence>
<dbReference type="Gene3D" id="3.30.420.60">
    <property type="entry name" value="eRF1 domain 2"/>
    <property type="match status" value="1"/>
</dbReference>
<evidence type="ECO:0000256" key="6">
    <source>
        <dbReference type="ARBA" id="ARBA00022723"/>
    </source>
</evidence>
<evidence type="ECO:0000259" key="10">
    <source>
        <dbReference type="SMART" id="SM01194"/>
    </source>
</evidence>
<dbReference type="PANTHER" id="PTHR10853:SF0">
    <property type="entry name" value="PROTEIN PELOTA HOMOLOG"/>
    <property type="match status" value="1"/>
</dbReference>
<proteinExistence type="inferred from homology"/>
<dbReference type="InterPro" id="IPR038069">
    <property type="entry name" value="Pelota/DOM34_N"/>
</dbReference>
<comment type="subunit">
    <text evidence="9">Monomer.</text>
</comment>
<dbReference type="EMBL" id="MIYV01000013">
    <property type="protein sequence ID" value="OIR12557.1"/>
    <property type="molecule type" value="Genomic_DNA"/>
</dbReference>
<dbReference type="GO" id="GO:0071025">
    <property type="term" value="P:RNA surveillance"/>
    <property type="evidence" value="ECO:0007669"/>
    <property type="project" value="InterPro"/>
</dbReference>
<dbReference type="SUPFAM" id="SSF55315">
    <property type="entry name" value="L30e-like"/>
    <property type="match status" value="1"/>
</dbReference>
<dbReference type="GO" id="GO:0070651">
    <property type="term" value="P:nonfunctional rRNA decay"/>
    <property type="evidence" value="ECO:0007669"/>
    <property type="project" value="TreeGrafter"/>
</dbReference>
<dbReference type="Gene3D" id="3.30.1330.30">
    <property type="match status" value="1"/>
</dbReference>
<dbReference type="Pfam" id="PF26356">
    <property type="entry name" value="Pelota_N"/>
    <property type="match status" value="1"/>
</dbReference>
<organism evidence="11 12">
    <name type="scientific">Marine Group III euryarchaeote CG-Epi6</name>
    <dbReference type="NCBI Taxonomy" id="1889000"/>
    <lineage>
        <taxon>Archaea</taxon>
        <taxon>Methanobacteriati</taxon>
        <taxon>Thermoplasmatota</taxon>
        <taxon>Thermoplasmata</taxon>
        <taxon>Candidatus Thermoprofundales</taxon>
    </lineage>
</organism>
<dbReference type="SMART" id="SM01194">
    <property type="entry name" value="eRF1_1"/>
    <property type="match status" value="1"/>
</dbReference>
<dbReference type="GO" id="GO:0016787">
    <property type="term" value="F:hydrolase activity"/>
    <property type="evidence" value="ECO:0007669"/>
    <property type="project" value="UniProtKB-KW"/>
</dbReference>
<dbReference type="InterPro" id="IPR042226">
    <property type="entry name" value="eFR1_2_sf"/>
</dbReference>
<gene>
    <name evidence="9" type="primary">pelA</name>
    <name evidence="11" type="ORF">BEU03_02315</name>
</gene>
<comment type="cofactor">
    <cofactor evidence="1 9">
        <name>a divalent metal cation</name>
        <dbReference type="ChEBI" id="CHEBI:60240"/>
    </cofactor>
</comment>
<dbReference type="GO" id="GO:0032790">
    <property type="term" value="P:ribosome disassembly"/>
    <property type="evidence" value="ECO:0007669"/>
    <property type="project" value="TreeGrafter"/>
</dbReference>
<dbReference type="GO" id="GO:0005737">
    <property type="term" value="C:cytoplasm"/>
    <property type="evidence" value="ECO:0007669"/>
    <property type="project" value="UniProtKB-SubCell"/>
</dbReference>
<feature type="domain" description="eRF1/Pelota-like N-terminal" evidence="10">
    <location>
        <begin position="1"/>
        <end position="124"/>
    </location>
</feature>
<dbReference type="InterPro" id="IPR004405">
    <property type="entry name" value="TF_pelota"/>
</dbReference>
<dbReference type="Proteomes" id="UP000183403">
    <property type="component" value="Unassembled WGS sequence"/>
</dbReference>
<sequence>MKYNKRDSNVYHIRLENEDDLYHLNLLLSEGDQVRALTERRESSQSDRLKKERGKKQKMKLTIDVKNLEYQSFGQRFRCHGIISLGENNQGLHHTLILEPGDSFDVRKEVWLNHHKERLKKAAEPIVTATAIAVESDSIVIAELRTYGIRELKTLNREGSGKSTGGEELSDFYKRAVRQIVKVHIENSVIVIVGPGFLKEDFADIGKSRAREIFKGCVIENSGQGGMAGIHEAIGRGDLPNAVAQIKIQEEMAAVEKLKEAIAKDLGTYGKKEVREAVESGAAETILLISEKTKEKEGLDLLEMAQQTRTKVLEISSHHHGGEMLTGLGGMAVILRYKLT</sequence>
<name>A0A1J5T8C5_9ARCH</name>
<dbReference type="GO" id="GO:0070481">
    <property type="term" value="P:nuclear-transcribed mRNA catabolic process, non-stop decay"/>
    <property type="evidence" value="ECO:0007669"/>
    <property type="project" value="InterPro"/>
</dbReference>
<comment type="subcellular location">
    <subcellularLocation>
        <location evidence="2 9">Cytoplasm</location>
    </subcellularLocation>
</comment>
<dbReference type="InterPro" id="IPR058547">
    <property type="entry name" value="Pelota_N"/>
</dbReference>
<dbReference type="Gene3D" id="2.30.30.870">
    <property type="entry name" value="Pelota, domain A"/>
    <property type="match status" value="1"/>
</dbReference>
<evidence type="ECO:0000256" key="3">
    <source>
        <dbReference type="ARBA" id="ARBA00009504"/>
    </source>
</evidence>
<evidence type="ECO:0000313" key="11">
    <source>
        <dbReference type="EMBL" id="OIR12557.1"/>
    </source>
</evidence>
<evidence type="ECO:0000256" key="5">
    <source>
        <dbReference type="ARBA" id="ARBA00022722"/>
    </source>
</evidence>
<evidence type="ECO:0000256" key="7">
    <source>
        <dbReference type="ARBA" id="ARBA00022759"/>
    </source>
</evidence>
<dbReference type="EC" id="3.1.-.-" evidence="9"/>
<dbReference type="SUPFAM" id="SSF159065">
    <property type="entry name" value="Dom34/Pelota N-terminal domain-like"/>
    <property type="match status" value="1"/>
</dbReference>
<dbReference type="InterPro" id="IPR029064">
    <property type="entry name" value="Ribosomal_eL30-like_sf"/>
</dbReference>
<evidence type="ECO:0000256" key="2">
    <source>
        <dbReference type="ARBA" id="ARBA00004496"/>
    </source>
</evidence>
<dbReference type="GO" id="GO:0070966">
    <property type="term" value="P:nuclear-transcribed mRNA catabolic process, no-go decay"/>
    <property type="evidence" value="ECO:0007669"/>
    <property type="project" value="InterPro"/>
</dbReference>
<keyword evidence="5 9" id="KW-0540">Nuclease</keyword>
<dbReference type="AlphaFoldDB" id="A0A1J5T8C5"/>
<dbReference type="GO" id="GO:0004519">
    <property type="term" value="F:endonuclease activity"/>
    <property type="evidence" value="ECO:0007669"/>
    <property type="project" value="UniProtKB-UniRule"/>
</dbReference>
<keyword evidence="4 9" id="KW-0963">Cytoplasm</keyword>
<comment type="domain">
    <text evidence="9">The N-terminal domain has the RNA-binding Sm fold. It harbors the endoribonuclease activity.</text>
</comment>
<dbReference type="GO" id="GO:0046872">
    <property type="term" value="F:metal ion binding"/>
    <property type="evidence" value="ECO:0007669"/>
    <property type="project" value="UniProtKB-UniRule"/>
</dbReference>
<evidence type="ECO:0000256" key="8">
    <source>
        <dbReference type="ARBA" id="ARBA00022801"/>
    </source>
</evidence>
<comment type="function">
    <text evidence="9">May function in recognizing stalled ribosomes, interact with stem-loop structures in stalled mRNA molecules, and effect endonucleolytic cleavage of the mRNA. May play a role in the release non-functional ribosomes and degradation of damaged mRNAs. Has endoribonuclease activity.</text>
</comment>
<accession>A0A1J5T8C5</accession>
<reference evidence="11 12" key="1">
    <citation type="submission" date="2016-08" db="EMBL/GenBank/DDBJ databases">
        <title>New Insights into Marine Group III Euryarchaeota, from dark to light.</title>
        <authorList>
            <person name="Haro-Moreno J.M."/>
            <person name="Rodriguez-Valera F."/>
            <person name="Lopez-Garcia P."/>
            <person name="Moreira D."/>
            <person name="Martin-Cuadrado A.B."/>
        </authorList>
    </citation>
    <scope>NUCLEOTIDE SEQUENCE [LARGE SCALE GENOMIC DNA]</scope>
    <source>
        <strain evidence="11">CG-Epi6</strain>
    </source>
</reference>
<evidence type="ECO:0000256" key="1">
    <source>
        <dbReference type="ARBA" id="ARBA00001968"/>
    </source>
</evidence>
<keyword evidence="7 9" id="KW-0255">Endonuclease</keyword>
<protein>
    <recommendedName>
        <fullName evidence="9">Protein pelota homolog</fullName>
        <ecNumber evidence="9">3.1.-.-</ecNumber>
    </recommendedName>
</protein>
<dbReference type="InterPro" id="IPR005140">
    <property type="entry name" value="eRF1_Pelota-like_N"/>
</dbReference>